<protein>
    <recommendedName>
        <fullName evidence="3">Anticodon-binding domain-containing protein</fullName>
    </recommendedName>
</protein>
<accession>K3X2Q0</accession>
<name>K3X2Q0_GLOUD</name>
<reference evidence="2" key="2">
    <citation type="submission" date="2010-04" db="EMBL/GenBank/DDBJ databases">
        <authorList>
            <person name="Buell R."/>
            <person name="Hamilton J."/>
            <person name="Hostetler J."/>
        </authorList>
    </citation>
    <scope>NUCLEOTIDE SEQUENCE [LARGE SCALE GENOMIC DNA]</scope>
    <source>
        <strain evidence="2">DAOM:BR144</strain>
    </source>
</reference>
<dbReference type="InParanoid" id="K3X2Q0"/>
<dbReference type="InterPro" id="IPR036621">
    <property type="entry name" value="Anticodon-bd_dom_sf"/>
</dbReference>
<proteinExistence type="predicted"/>
<dbReference type="Proteomes" id="UP000019132">
    <property type="component" value="Unassembled WGS sequence"/>
</dbReference>
<evidence type="ECO:0000313" key="2">
    <source>
        <dbReference type="Proteomes" id="UP000019132"/>
    </source>
</evidence>
<organism evidence="1 2">
    <name type="scientific">Globisporangium ultimum (strain ATCC 200006 / CBS 805.95 / DAOM BR144)</name>
    <name type="common">Pythium ultimum</name>
    <dbReference type="NCBI Taxonomy" id="431595"/>
    <lineage>
        <taxon>Eukaryota</taxon>
        <taxon>Sar</taxon>
        <taxon>Stramenopiles</taxon>
        <taxon>Oomycota</taxon>
        <taxon>Peronosporomycetes</taxon>
        <taxon>Pythiales</taxon>
        <taxon>Pythiaceae</taxon>
        <taxon>Globisporangium</taxon>
    </lineage>
</organism>
<dbReference type="EMBL" id="GL376571">
    <property type="status" value="NOT_ANNOTATED_CDS"/>
    <property type="molecule type" value="Genomic_DNA"/>
</dbReference>
<evidence type="ECO:0008006" key="3">
    <source>
        <dbReference type="Google" id="ProtNLM"/>
    </source>
</evidence>
<dbReference type="HOGENOM" id="CLU_2660000_0_0_1"/>
<keyword evidence="2" id="KW-1185">Reference proteome</keyword>
<dbReference type="VEuPathDB" id="FungiDB:PYU1_G011473"/>
<sequence>MKPNAYSCLLLDISLTAPRPTHGRSSVAHVFNTVDRLTLDDHCVTMRDRDAMEQKRVPIAQVLGGVSAARPDFGSF</sequence>
<dbReference type="EnsemblProtists" id="PYU1_T011499">
    <property type="protein sequence ID" value="PYU1_T011499"/>
    <property type="gene ID" value="PYU1_G011473"/>
</dbReference>
<dbReference type="SUPFAM" id="SSF52954">
    <property type="entry name" value="Class II aaRS ABD-related"/>
    <property type="match status" value="1"/>
</dbReference>
<evidence type="ECO:0000313" key="1">
    <source>
        <dbReference type="EnsemblProtists" id="PYU1_T011499"/>
    </source>
</evidence>
<reference evidence="1" key="3">
    <citation type="submission" date="2015-02" db="UniProtKB">
        <authorList>
            <consortium name="EnsemblProtists"/>
        </authorList>
    </citation>
    <scope>IDENTIFICATION</scope>
    <source>
        <strain evidence="1">DAOM BR144</strain>
    </source>
</reference>
<dbReference type="AlphaFoldDB" id="K3X2Q0"/>
<dbReference type="Gene3D" id="3.40.50.800">
    <property type="entry name" value="Anticodon-binding domain"/>
    <property type="match status" value="1"/>
</dbReference>
<reference evidence="2" key="1">
    <citation type="journal article" date="2010" name="Genome Biol.">
        <title>Genome sequence of the necrotrophic plant pathogen Pythium ultimum reveals original pathogenicity mechanisms and effector repertoire.</title>
        <authorList>
            <person name="Levesque C.A."/>
            <person name="Brouwer H."/>
            <person name="Cano L."/>
            <person name="Hamilton J.P."/>
            <person name="Holt C."/>
            <person name="Huitema E."/>
            <person name="Raffaele S."/>
            <person name="Robideau G.P."/>
            <person name="Thines M."/>
            <person name="Win J."/>
            <person name="Zerillo M.M."/>
            <person name="Beakes G.W."/>
            <person name="Boore J.L."/>
            <person name="Busam D."/>
            <person name="Dumas B."/>
            <person name="Ferriera S."/>
            <person name="Fuerstenberg S.I."/>
            <person name="Gachon C.M."/>
            <person name="Gaulin E."/>
            <person name="Govers F."/>
            <person name="Grenville-Briggs L."/>
            <person name="Horner N."/>
            <person name="Hostetler J."/>
            <person name="Jiang R.H."/>
            <person name="Johnson J."/>
            <person name="Krajaejun T."/>
            <person name="Lin H."/>
            <person name="Meijer H.J."/>
            <person name="Moore B."/>
            <person name="Morris P."/>
            <person name="Phuntmart V."/>
            <person name="Puiu D."/>
            <person name="Shetty J."/>
            <person name="Stajich J.E."/>
            <person name="Tripathy S."/>
            <person name="Wawra S."/>
            <person name="van West P."/>
            <person name="Whitty B.R."/>
            <person name="Coutinho P.M."/>
            <person name="Henrissat B."/>
            <person name="Martin F."/>
            <person name="Thomas P.D."/>
            <person name="Tyler B.M."/>
            <person name="De Vries R.P."/>
            <person name="Kamoun S."/>
            <person name="Yandell M."/>
            <person name="Tisserat N."/>
            <person name="Buell C.R."/>
        </authorList>
    </citation>
    <scope>NUCLEOTIDE SEQUENCE</scope>
    <source>
        <strain evidence="2">DAOM:BR144</strain>
    </source>
</reference>